<protein>
    <submittedName>
        <fullName evidence="3">Alpha/beta hydrolase</fullName>
    </submittedName>
</protein>
<dbReference type="SUPFAM" id="SSF53474">
    <property type="entry name" value="alpha/beta-Hydrolases"/>
    <property type="match status" value="1"/>
</dbReference>
<reference evidence="3" key="1">
    <citation type="journal article" date="2014" name="Int. J. Syst. Evol. Microbiol.">
        <title>Complete genome sequence of Corynebacterium casei LMG S-19264T (=DSM 44701T), isolated from a smear-ripened cheese.</title>
        <authorList>
            <consortium name="US DOE Joint Genome Institute (JGI-PGF)"/>
            <person name="Walter F."/>
            <person name="Albersmeier A."/>
            <person name="Kalinowski J."/>
            <person name="Ruckert C."/>
        </authorList>
    </citation>
    <scope>NUCLEOTIDE SEQUENCE</scope>
    <source>
        <strain evidence="3">CGMCC 4.7306</strain>
    </source>
</reference>
<proteinExistence type="predicted"/>
<gene>
    <name evidence="3" type="ORF">GCM10011575_12170</name>
</gene>
<dbReference type="PRINTS" id="PR00412">
    <property type="entry name" value="EPOXHYDRLASE"/>
</dbReference>
<dbReference type="InterPro" id="IPR000639">
    <property type="entry name" value="Epox_hydrolase-like"/>
</dbReference>
<evidence type="ECO:0000259" key="2">
    <source>
        <dbReference type="Pfam" id="PF00561"/>
    </source>
</evidence>
<reference evidence="3" key="2">
    <citation type="submission" date="2020-09" db="EMBL/GenBank/DDBJ databases">
        <authorList>
            <person name="Sun Q."/>
            <person name="Zhou Y."/>
        </authorList>
    </citation>
    <scope>NUCLEOTIDE SEQUENCE</scope>
    <source>
        <strain evidence="3">CGMCC 4.7306</strain>
    </source>
</reference>
<evidence type="ECO:0000313" key="3">
    <source>
        <dbReference type="EMBL" id="GGL55323.1"/>
    </source>
</evidence>
<dbReference type="Proteomes" id="UP000613840">
    <property type="component" value="Unassembled WGS sequence"/>
</dbReference>
<dbReference type="GO" id="GO:0016787">
    <property type="term" value="F:hydrolase activity"/>
    <property type="evidence" value="ECO:0007669"/>
    <property type="project" value="UniProtKB-KW"/>
</dbReference>
<feature type="domain" description="AB hydrolase-1" evidence="2">
    <location>
        <begin position="25"/>
        <end position="256"/>
    </location>
</feature>
<dbReference type="AlphaFoldDB" id="A0A917W2J8"/>
<sequence>MEHPSTPGLHSSILDARPGPDRPGIVFCHGLFGQGKNWTTIGRQFAQDYRVALVDMPDHGRSPWTDELSYPAMAALLAADLESSGRRWTVVGHSMGGKIAMVLALTRPELVEQLVVVDIAPVDYGGRGEFLQYADAMRAIDLAALESRQSADDQLRAAVPDSTVRGFLLQNLRRGDRSGGPGWHWQMNLELLGDHLGVLSGFPDLDAAPYPGPTLWVAGADSDYIRQEHAGRMRQLFPRVRTVTIKNAGHWVHSEQPEIFVDVLRRFLAGAPVTPR</sequence>
<dbReference type="PANTHER" id="PTHR46118">
    <property type="entry name" value="PROTEIN ABHD11"/>
    <property type="match status" value="1"/>
</dbReference>
<accession>A0A917W2J8</accession>
<keyword evidence="1 3" id="KW-0378">Hydrolase</keyword>
<name>A0A917W2J8_9ACTN</name>
<dbReference type="Pfam" id="PF00561">
    <property type="entry name" value="Abhydrolase_1"/>
    <property type="match status" value="1"/>
</dbReference>
<dbReference type="EMBL" id="BMMZ01000002">
    <property type="protein sequence ID" value="GGL55323.1"/>
    <property type="molecule type" value="Genomic_DNA"/>
</dbReference>
<dbReference type="InterPro" id="IPR000073">
    <property type="entry name" value="AB_hydrolase_1"/>
</dbReference>
<dbReference type="PRINTS" id="PR00111">
    <property type="entry name" value="ABHYDROLASE"/>
</dbReference>
<keyword evidence="4" id="KW-1185">Reference proteome</keyword>
<evidence type="ECO:0000256" key="1">
    <source>
        <dbReference type="ARBA" id="ARBA00022801"/>
    </source>
</evidence>
<comment type="caution">
    <text evidence="3">The sequence shown here is derived from an EMBL/GenBank/DDBJ whole genome shotgun (WGS) entry which is preliminary data.</text>
</comment>
<dbReference type="PANTHER" id="PTHR46118:SF4">
    <property type="entry name" value="PROTEIN ABHD11"/>
    <property type="match status" value="1"/>
</dbReference>
<organism evidence="3 4">
    <name type="scientific">Microlunatus endophyticus</name>
    <dbReference type="NCBI Taxonomy" id="1716077"/>
    <lineage>
        <taxon>Bacteria</taxon>
        <taxon>Bacillati</taxon>
        <taxon>Actinomycetota</taxon>
        <taxon>Actinomycetes</taxon>
        <taxon>Propionibacteriales</taxon>
        <taxon>Propionibacteriaceae</taxon>
        <taxon>Microlunatus</taxon>
    </lineage>
</organism>
<dbReference type="RefSeq" id="WP_188894259.1">
    <property type="nucleotide sequence ID" value="NZ_BMMZ01000002.1"/>
</dbReference>
<dbReference type="InterPro" id="IPR029058">
    <property type="entry name" value="AB_hydrolase_fold"/>
</dbReference>
<dbReference type="Gene3D" id="3.40.50.1820">
    <property type="entry name" value="alpha/beta hydrolase"/>
    <property type="match status" value="1"/>
</dbReference>
<evidence type="ECO:0000313" key="4">
    <source>
        <dbReference type="Proteomes" id="UP000613840"/>
    </source>
</evidence>